<reference evidence="2 3" key="1">
    <citation type="submission" date="2014-01" db="EMBL/GenBank/DDBJ databases">
        <title>Complete genome sequence of ionizing-radiation resistance bacterium Hymenobacter swuensis DY53.</title>
        <authorList>
            <person name="Jung J.-H."/>
            <person name="Jeong S.-W."/>
            <person name="Joe M.-H."/>
            <person name="Cho y.-j."/>
            <person name="Kim M.-K."/>
            <person name="Lim S.-Y."/>
        </authorList>
    </citation>
    <scope>NUCLEOTIDE SEQUENCE [LARGE SCALE GENOMIC DNA]</scope>
    <source>
        <strain evidence="2 3">DY53</strain>
    </source>
</reference>
<evidence type="ECO:0000313" key="2">
    <source>
        <dbReference type="EMBL" id="AHJ98293.1"/>
    </source>
</evidence>
<dbReference type="KEGG" id="hsw:Hsw_2698"/>
<protein>
    <submittedName>
        <fullName evidence="2">Uncharacterized protein</fullName>
    </submittedName>
</protein>
<accession>W8F064</accession>
<dbReference type="RefSeq" id="WP_044002510.1">
    <property type="nucleotide sequence ID" value="NZ_CP007145.1"/>
</dbReference>
<dbReference type="EMBL" id="CP007145">
    <property type="protein sequence ID" value="AHJ98293.1"/>
    <property type="molecule type" value="Genomic_DNA"/>
</dbReference>
<dbReference type="HOGENOM" id="CLU_2000793_0_0_10"/>
<organism evidence="2 3">
    <name type="scientific">Hymenobacter swuensis DY53</name>
    <dbReference type="NCBI Taxonomy" id="1227739"/>
    <lineage>
        <taxon>Bacteria</taxon>
        <taxon>Pseudomonadati</taxon>
        <taxon>Bacteroidota</taxon>
        <taxon>Cytophagia</taxon>
        <taxon>Cytophagales</taxon>
        <taxon>Hymenobacteraceae</taxon>
        <taxon>Hymenobacter</taxon>
    </lineage>
</organism>
<feature type="region of interest" description="Disordered" evidence="1">
    <location>
        <begin position="38"/>
        <end position="68"/>
    </location>
</feature>
<evidence type="ECO:0000313" key="3">
    <source>
        <dbReference type="Proteomes" id="UP000019423"/>
    </source>
</evidence>
<dbReference type="STRING" id="1227739.Hsw_2698"/>
<keyword evidence="3" id="KW-1185">Reference proteome</keyword>
<proteinExistence type="predicted"/>
<dbReference type="PATRIC" id="fig|1227739.3.peg.2886"/>
<sequence length="124" mass="14052">MASNLDYLAPNLQPLEEKVQAYLKAEKELTQAEITATTLTHPAANEPEAFEQRPATGSYPQQTEETANELQNIRDDLQRLRQEIINLLPVRDEWIKVNLGYGPSRVGAFRTAAQAEEYELRVVI</sequence>
<name>W8F064_9BACT</name>
<dbReference type="Proteomes" id="UP000019423">
    <property type="component" value="Chromosome"/>
</dbReference>
<dbReference type="AlphaFoldDB" id="W8F064"/>
<evidence type="ECO:0000256" key="1">
    <source>
        <dbReference type="SAM" id="MobiDB-lite"/>
    </source>
</evidence>
<dbReference type="OrthoDB" id="884723at2"/>
<feature type="compositionally biased region" description="Polar residues" evidence="1">
    <location>
        <begin position="58"/>
        <end position="68"/>
    </location>
</feature>
<gene>
    <name evidence="2" type="ORF">Hsw_2698</name>
</gene>